<accession>A0A0G3GM48</accession>
<dbReference type="CDD" id="cd16914">
    <property type="entry name" value="EcfT"/>
    <property type="match status" value="1"/>
</dbReference>
<feature type="transmembrane region" description="Helical" evidence="5">
    <location>
        <begin position="6"/>
        <end position="35"/>
    </location>
</feature>
<keyword evidence="3 5" id="KW-1133">Transmembrane helix</keyword>
<reference evidence="6 7" key="1">
    <citation type="submission" date="2015-05" db="EMBL/GenBank/DDBJ databases">
        <title>Complete genome sequence of Corynebacterium epidermidicanis DSM 45586, isolated from the skin of a dog suffering from pruritus.</title>
        <authorList>
            <person name="Ruckert C."/>
            <person name="Albersmeier A."/>
            <person name="Winkler A."/>
            <person name="Tauch A."/>
        </authorList>
    </citation>
    <scope>NUCLEOTIDE SEQUENCE [LARGE SCALE GENOMIC DNA]</scope>
    <source>
        <strain evidence="6 7">DSM 45586</strain>
    </source>
</reference>
<evidence type="ECO:0008006" key="8">
    <source>
        <dbReference type="Google" id="ProtNLM"/>
    </source>
</evidence>
<evidence type="ECO:0000313" key="7">
    <source>
        <dbReference type="Proteomes" id="UP000035368"/>
    </source>
</evidence>
<organism evidence="6 7">
    <name type="scientific">Corynebacterium epidermidicanis</name>
    <dbReference type="NCBI Taxonomy" id="1050174"/>
    <lineage>
        <taxon>Bacteria</taxon>
        <taxon>Bacillati</taxon>
        <taxon>Actinomycetota</taxon>
        <taxon>Actinomycetes</taxon>
        <taxon>Mycobacteriales</taxon>
        <taxon>Corynebacteriaceae</taxon>
        <taxon>Corynebacterium</taxon>
    </lineage>
</organism>
<dbReference type="AlphaFoldDB" id="A0A0G3GM48"/>
<dbReference type="KEGG" id="cei:CEPID_01645"/>
<dbReference type="InterPro" id="IPR003339">
    <property type="entry name" value="ABC/ECF_trnsptr_transmembrane"/>
</dbReference>
<name>A0A0G3GM48_9CORY</name>
<evidence type="ECO:0000313" key="6">
    <source>
        <dbReference type="EMBL" id="AKK02214.1"/>
    </source>
</evidence>
<dbReference type="Proteomes" id="UP000035368">
    <property type="component" value="Chromosome"/>
</dbReference>
<sequence length="206" mass="22000">MNPLTVLAVCASTWIVVLGVNSPWVSASVVVGAWLMARSPRVLAATLALSLPVCASLLLVHGLFGFWGTAVVLGLRSAALIASLLAGFACFSTSDLAKAIQGARLSPKFAYVCGTALQTLPQGRRYAETYLEQYRHLGLKGRIKYVAFPLVTRMLVQGADRSMAAQTHGIELPGRRTVLRPVAVSRWDYLIGAGSLLVAFGLCIWA</sequence>
<evidence type="ECO:0000256" key="4">
    <source>
        <dbReference type="ARBA" id="ARBA00023136"/>
    </source>
</evidence>
<keyword evidence="7" id="KW-1185">Reference proteome</keyword>
<keyword evidence="4 5" id="KW-0472">Membrane</keyword>
<keyword evidence="2 5" id="KW-0812">Transmembrane</keyword>
<proteinExistence type="predicted"/>
<dbReference type="GO" id="GO:0005886">
    <property type="term" value="C:plasma membrane"/>
    <property type="evidence" value="ECO:0007669"/>
    <property type="project" value="UniProtKB-ARBA"/>
</dbReference>
<dbReference type="STRING" id="1050174.CEPID_01645"/>
<feature type="transmembrane region" description="Helical" evidence="5">
    <location>
        <begin position="42"/>
        <end position="64"/>
    </location>
</feature>
<dbReference type="PATRIC" id="fig|1050174.4.peg.335"/>
<evidence type="ECO:0000256" key="1">
    <source>
        <dbReference type="ARBA" id="ARBA00004141"/>
    </source>
</evidence>
<evidence type="ECO:0000256" key="2">
    <source>
        <dbReference type="ARBA" id="ARBA00022692"/>
    </source>
</evidence>
<protein>
    <recommendedName>
        <fullName evidence="8">ABC-type cobalt transport system, permease component CbiQ</fullName>
    </recommendedName>
</protein>
<dbReference type="EMBL" id="CP011541">
    <property type="protein sequence ID" value="AKK02214.1"/>
    <property type="molecule type" value="Genomic_DNA"/>
</dbReference>
<feature type="transmembrane region" description="Helical" evidence="5">
    <location>
        <begin position="70"/>
        <end position="91"/>
    </location>
</feature>
<dbReference type="OrthoDB" id="4409240at2"/>
<comment type="subcellular location">
    <subcellularLocation>
        <location evidence="1">Membrane</location>
        <topology evidence="1">Multi-pass membrane protein</topology>
    </subcellularLocation>
</comment>
<evidence type="ECO:0000256" key="5">
    <source>
        <dbReference type="SAM" id="Phobius"/>
    </source>
</evidence>
<dbReference type="RefSeq" id="WP_047239473.1">
    <property type="nucleotide sequence ID" value="NZ_CP011541.1"/>
</dbReference>
<gene>
    <name evidence="6" type="ORF">CEPID_01645</name>
</gene>
<evidence type="ECO:0000256" key="3">
    <source>
        <dbReference type="ARBA" id="ARBA00022989"/>
    </source>
</evidence>